<protein>
    <submittedName>
        <fullName evidence="2">Uncharacterized protein</fullName>
    </submittedName>
</protein>
<keyword evidence="1" id="KW-0175">Coiled coil</keyword>
<accession>A0A0M0JMZ3</accession>
<gene>
    <name evidence="2" type="ORF">Ctob_007667</name>
</gene>
<keyword evidence="3" id="KW-1185">Reference proteome</keyword>
<proteinExistence type="predicted"/>
<evidence type="ECO:0000256" key="1">
    <source>
        <dbReference type="SAM" id="Coils"/>
    </source>
</evidence>
<dbReference type="AlphaFoldDB" id="A0A0M0JMZ3"/>
<dbReference type="EMBL" id="JWZX01002692">
    <property type="protein sequence ID" value="KOO27623.1"/>
    <property type="molecule type" value="Genomic_DNA"/>
</dbReference>
<evidence type="ECO:0000313" key="2">
    <source>
        <dbReference type="EMBL" id="KOO27623.1"/>
    </source>
</evidence>
<comment type="caution">
    <text evidence="2">The sequence shown here is derived from an EMBL/GenBank/DDBJ whole genome shotgun (WGS) entry which is preliminary data.</text>
</comment>
<sequence length="211" mass="23809">MQIQFKKSEQLEIVQQMNRWRTQWEEEMSEKNAVAAELLTLRSEFEKSSGMYDKEIEELKDMLERTRAASAELRDRWENAAQRKNAILGQLDGVDKEMQRAMMSARGESRSFVATAQRLNDAKAAAEKMKAQADQAEADRAAAEKDLVAAKEETSGNAIKLNQDVDKLREKLTDAKMQIEVGESRQQQLDAALRELEQAQGEKDAVASDAA</sequence>
<feature type="coiled-coil region" evidence="1">
    <location>
        <begin position="116"/>
        <end position="209"/>
    </location>
</feature>
<dbReference type="Proteomes" id="UP000037460">
    <property type="component" value="Unassembled WGS sequence"/>
</dbReference>
<organism evidence="2 3">
    <name type="scientific">Chrysochromulina tobinii</name>
    <dbReference type="NCBI Taxonomy" id="1460289"/>
    <lineage>
        <taxon>Eukaryota</taxon>
        <taxon>Haptista</taxon>
        <taxon>Haptophyta</taxon>
        <taxon>Prymnesiophyceae</taxon>
        <taxon>Prymnesiales</taxon>
        <taxon>Chrysochromulinaceae</taxon>
        <taxon>Chrysochromulina</taxon>
    </lineage>
</organism>
<reference evidence="3" key="1">
    <citation type="journal article" date="2015" name="PLoS Genet.">
        <title>Genome Sequence and Transcriptome Analyses of Chrysochromulina tobin: Metabolic Tools for Enhanced Algal Fitness in the Prominent Order Prymnesiales (Haptophyceae).</title>
        <authorList>
            <person name="Hovde B.T."/>
            <person name="Deodato C.R."/>
            <person name="Hunsperger H.M."/>
            <person name="Ryken S.A."/>
            <person name="Yost W."/>
            <person name="Jha R.K."/>
            <person name="Patterson J."/>
            <person name="Monnat R.J. Jr."/>
            <person name="Barlow S.B."/>
            <person name="Starkenburg S.R."/>
            <person name="Cattolico R.A."/>
        </authorList>
    </citation>
    <scope>NUCLEOTIDE SEQUENCE</scope>
    <source>
        <strain evidence="3">CCMP291</strain>
    </source>
</reference>
<name>A0A0M0JMZ3_9EUKA</name>
<evidence type="ECO:0000313" key="3">
    <source>
        <dbReference type="Proteomes" id="UP000037460"/>
    </source>
</evidence>